<dbReference type="FunFam" id="3.30.70.1660:FF:000002">
    <property type="entry name" value="Peptide chain release factor 1"/>
    <property type="match status" value="1"/>
</dbReference>
<dbReference type="InterPro" id="IPR004373">
    <property type="entry name" value="RF-1"/>
</dbReference>
<keyword evidence="7" id="KW-1185">Reference proteome</keyword>
<dbReference type="SUPFAM" id="SSF75620">
    <property type="entry name" value="Release factor"/>
    <property type="match status" value="1"/>
</dbReference>
<dbReference type="PANTHER" id="PTHR43804">
    <property type="entry name" value="LD18447P"/>
    <property type="match status" value="1"/>
</dbReference>
<dbReference type="NCBIfam" id="TIGR00019">
    <property type="entry name" value="prfA"/>
    <property type="match status" value="1"/>
</dbReference>
<evidence type="ECO:0000256" key="4">
    <source>
        <dbReference type="SAM" id="Coils"/>
    </source>
</evidence>
<dbReference type="FunFam" id="3.30.160.20:FF:000004">
    <property type="entry name" value="Peptide chain release factor 1"/>
    <property type="match status" value="1"/>
</dbReference>
<dbReference type="GO" id="GO:0005737">
    <property type="term" value="C:cytoplasm"/>
    <property type="evidence" value="ECO:0007669"/>
    <property type="project" value="UniProtKB-ARBA"/>
</dbReference>
<dbReference type="InterPro" id="IPR050057">
    <property type="entry name" value="Prokaryotic/Mito_RF"/>
</dbReference>
<dbReference type="SMART" id="SM00937">
    <property type="entry name" value="PCRF"/>
    <property type="match status" value="1"/>
</dbReference>
<reference evidence="6 7" key="1">
    <citation type="journal article" date="2024" name="Nat. Commun.">
        <title>Phylogenomics reveals the evolutionary origins of lichenization in chlorophyte algae.</title>
        <authorList>
            <person name="Puginier C."/>
            <person name="Libourel C."/>
            <person name="Otte J."/>
            <person name="Skaloud P."/>
            <person name="Haon M."/>
            <person name="Grisel S."/>
            <person name="Petersen M."/>
            <person name="Berrin J.G."/>
            <person name="Delaux P.M."/>
            <person name="Dal Grande F."/>
            <person name="Keller J."/>
        </authorList>
    </citation>
    <scope>NUCLEOTIDE SEQUENCE [LARGE SCALE GENOMIC DNA]</scope>
    <source>
        <strain evidence="6 7">SAG 245.80</strain>
    </source>
</reference>
<dbReference type="PROSITE" id="PS00745">
    <property type="entry name" value="RF_PROK_I"/>
    <property type="match status" value="1"/>
</dbReference>
<comment type="caution">
    <text evidence="6">The sequence shown here is derived from an EMBL/GenBank/DDBJ whole genome shotgun (WGS) entry which is preliminary data.</text>
</comment>
<dbReference type="HAMAP" id="MF_00093">
    <property type="entry name" value="Rel_fac_1"/>
    <property type="match status" value="1"/>
</dbReference>
<evidence type="ECO:0000313" key="7">
    <source>
        <dbReference type="Proteomes" id="UP001445335"/>
    </source>
</evidence>
<dbReference type="Gene3D" id="3.30.160.20">
    <property type="match status" value="1"/>
</dbReference>
<dbReference type="Pfam" id="PF00472">
    <property type="entry name" value="RF-1"/>
    <property type="match status" value="1"/>
</dbReference>
<accession>A0AAW1QKG9</accession>
<dbReference type="Pfam" id="PF03462">
    <property type="entry name" value="PCRF"/>
    <property type="match status" value="1"/>
</dbReference>
<sequence length="432" mass="46171">MRRSLLGTLQQAIHVFSASEAGCLPLQGQNTLAKQPLTCLRGWRPATAAALLSIAPPARLAQMQTRHAELCAELSSEAAAALPQERLSALNQELGELAPAVETLAQLQALRTEVADLHGMATSAEADLQSAQEVGGASNAAAARELAELRDMAQAEAAELLAQAPELESALEAALLPKDAVDEREAVLEVRAGTGGDEAALFASDLFRMYQRFAEGQRWRFEVLETTEAGAGGYKLASAAVAGRGVYGRLKFESGIHRVQRVPATESSGRVHTSAASVAVMPQATEVDVEVRDEDLRIDTYRAGGAGGQHVNTTCSAVRITHAPSGLVVAIQDERSQAQNKAKALKVLRARLFEAQRAARAAALSSERRGLIGSGDRSERIRTYNFPQGRVTDHRVGVTEHAIDAVLSGERLELFLDALALHHRRQLLAAMH</sequence>
<feature type="domain" description="Prokaryotic-type class I peptide chain release factors" evidence="5">
    <location>
        <begin position="302"/>
        <end position="318"/>
    </location>
</feature>
<evidence type="ECO:0000256" key="1">
    <source>
        <dbReference type="ARBA" id="ARBA00010835"/>
    </source>
</evidence>
<dbReference type="PANTHER" id="PTHR43804:SF7">
    <property type="entry name" value="LD18447P"/>
    <property type="match status" value="1"/>
</dbReference>
<dbReference type="Gene3D" id="3.30.70.1660">
    <property type="match status" value="1"/>
</dbReference>
<dbReference type="Proteomes" id="UP001445335">
    <property type="component" value="Unassembled WGS sequence"/>
</dbReference>
<gene>
    <name evidence="6" type="ORF">WJX81_007188</name>
</gene>
<keyword evidence="2" id="KW-0488">Methylation</keyword>
<organism evidence="6 7">
    <name type="scientific">Elliptochloris bilobata</name>
    <dbReference type="NCBI Taxonomy" id="381761"/>
    <lineage>
        <taxon>Eukaryota</taxon>
        <taxon>Viridiplantae</taxon>
        <taxon>Chlorophyta</taxon>
        <taxon>core chlorophytes</taxon>
        <taxon>Trebouxiophyceae</taxon>
        <taxon>Trebouxiophyceae incertae sedis</taxon>
        <taxon>Elliptochloris clade</taxon>
        <taxon>Elliptochloris</taxon>
    </lineage>
</organism>
<dbReference type="AlphaFoldDB" id="A0AAW1QKG9"/>
<name>A0AAW1QKG9_9CHLO</name>
<dbReference type="InterPro" id="IPR000352">
    <property type="entry name" value="Pep_chain_release_fac_I"/>
</dbReference>
<keyword evidence="3" id="KW-0648">Protein biosynthesis</keyword>
<comment type="similarity">
    <text evidence="1">Belongs to the prokaryotic/mitochondrial release factor family.</text>
</comment>
<proteinExistence type="inferred from homology"/>
<dbReference type="InterPro" id="IPR005139">
    <property type="entry name" value="PCRF"/>
</dbReference>
<dbReference type="NCBIfam" id="NF001859">
    <property type="entry name" value="PRK00591.1"/>
    <property type="match status" value="1"/>
</dbReference>
<keyword evidence="4" id="KW-0175">Coiled coil</keyword>
<feature type="coiled-coil region" evidence="4">
    <location>
        <begin position="139"/>
        <end position="170"/>
    </location>
</feature>
<dbReference type="Gene3D" id="6.10.140.1950">
    <property type="match status" value="1"/>
</dbReference>
<evidence type="ECO:0000256" key="3">
    <source>
        <dbReference type="ARBA" id="ARBA00022917"/>
    </source>
</evidence>
<evidence type="ECO:0000313" key="6">
    <source>
        <dbReference type="EMBL" id="KAK9821970.1"/>
    </source>
</evidence>
<dbReference type="InterPro" id="IPR045853">
    <property type="entry name" value="Pep_chain_release_fac_I_sf"/>
</dbReference>
<evidence type="ECO:0000259" key="5">
    <source>
        <dbReference type="PROSITE" id="PS00745"/>
    </source>
</evidence>
<dbReference type="EMBL" id="JALJOU010000093">
    <property type="protein sequence ID" value="KAK9821970.1"/>
    <property type="molecule type" value="Genomic_DNA"/>
</dbReference>
<dbReference type="GO" id="GO:0016149">
    <property type="term" value="F:translation release factor activity, codon specific"/>
    <property type="evidence" value="ECO:0007669"/>
    <property type="project" value="InterPro"/>
</dbReference>
<evidence type="ECO:0000256" key="2">
    <source>
        <dbReference type="ARBA" id="ARBA00022481"/>
    </source>
</evidence>
<protein>
    <recommendedName>
        <fullName evidence="5">Prokaryotic-type class I peptide chain release factors domain-containing protein</fullName>
    </recommendedName>
</protein>